<keyword evidence="2" id="KW-1185">Reference proteome</keyword>
<name>A0A8T1VM76_9STRA</name>
<evidence type="ECO:0000313" key="2">
    <source>
        <dbReference type="Proteomes" id="UP000694044"/>
    </source>
</evidence>
<evidence type="ECO:0000313" key="1">
    <source>
        <dbReference type="EMBL" id="KAG7382241.1"/>
    </source>
</evidence>
<proteinExistence type="predicted"/>
<dbReference type="Proteomes" id="UP000694044">
    <property type="component" value="Unassembled WGS sequence"/>
</dbReference>
<dbReference type="EMBL" id="JAGDFM010000214">
    <property type="protein sequence ID" value="KAG7382241.1"/>
    <property type="molecule type" value="Genomic_DNA"/>
</dbReference>
<dbReference type="AlphaFoldDB" id="A0A8T1VM76"/>
<reference evidence="1" key="1">
    <citation type="submission" date="2021-02" db="EMBL/GenBank/DDBJ databases">
        <authorList>
            <person name="Palmer J.M."/>
        </authorList>
    </citation>
    <scope>NUCLEOTIDE SEQUENCE</scope>
    <source>
        <strain evidence="1">SCRP734</strain>
    </source>
</reference>
<gene>
    <name evidence="1" type="ORF">PHYPSEUDO_005083</name>
</gene>
<organism evidence="1 2">
    <name type="scientific">Phytophthora pseudosyringae</name>
    <dbReference type="NCBI Taxonomy" id="221518"/>
    <lineage>
        <taxon>Eukaryota</taxon>
        <taxon>Sar</taxon>
        <taxon>Stramenopiles</taxon>
        <taxon>Oomycota</taxon>
        <taxon>Peronosporomycetes</taxon>
        <taxon>Peronosporales</taxon>
        <taxon>Peronosporaceae</taxon>
        <taxon>Phytophthora</taxon>
    </lineage>
</organism>
<protein>
    <submittedName>
        <fullName evidence="1">Uncharacterized protein</fullName>
    </submittedName>
</protein>
<accession>A0A8T1VM76</accession>
<sequence>MDTTVSIWTVGKQQHGHQWHSEQRQEQVAGLLFRLAKAYVDLGRKINWSREYKGMASIGRTNISFVAG</sequence>
<comment type="caution">
    <text evidence="1">The sequence shown here is derived from an EMBL/GenBank/DDBJ whole genome shotgun (WGS) entry which is preliminary data.</text>
</comment>